<evidence type="ECO:0000313" key="3">
    <source>
        <dbReference type="Proteomes" id="UP000813385"/>
    </source>
</evidence>
<feature type="compositionally biased region" description="Basic and acidic residues" evidence="1">
    <location>
        <begin position="94"/>
        <end position="113"/>
    </location>
</feature>
<dbReference type="AlphaFoldDB" id="A0A8K0T5Y0"/>
<dbReference type="OrthoDB" id="5068067at2759"/>
<comment type="caution">
    <text evidence="2">The sequence shown here is derived from an EMBL/GenBank/DDBJ whole genome shotgun (WGS) entry which is preliminary data.</text>
</comment>
<organism evidence="2 3">
    <name type="scientific">Plectosphaerella cucumerina</name>
    <dbReference type="NCBI Taxonomy" id="40658"/>
    <lineage>
        <taxon>Eukaryota</taxon>
        <taxon>Fungi</taxon>
        <taxon>Dikarya</taxon>
        <taxon>Ascomycota</taxon>
        <taxon>Pezizomycotina</taxon>
        <taxon>Sordariomycetes</taxon>
        <taxon>Hypocreomycetidae</taxon>
        <taxon>Glomerellales</taxon>
        <taxon>Plectosphaerellaceae</taxon>
        <taxon>Plectosphaerella</taxon>
    </lineage>
</organism>
<feature type="compositionally biased region" description="Basic residues" evidence="1">
    <location>
        <begin position="58"/>
        <end position="67"/>
    </location>
</feature>
<accession>A0A8K0T5Y0</accession>
<proteinExistence type="predicted"/>
<dbReference type="Proteomes" id="UP000813385">
    <property type="component" value="Unassembled WGS sequence"/>
</dbReference>
<evidence type="ECO:0000313" key="2">
    <source>
        <dbReference type="EMBL" id="KAH7349616.1"/>
    </source>
</evidence>
<feature type="compositionally biased region" description="Low complexity" evidence="1">
    <location>
        <begin position="43"/>
        <end position="52"/>
    </location>
</feature>
<reference evidence="2" key="1">
    <citation type="journal article" date="2021" name="Nat. Commun.">
        <title>Genetic determinants of endophytism in the Arabidopsis root mycobiome.</title>
        <authorList>
            <person name="Mesny F."/>
            <person name="Miyauchi S."/>
            <person name="Thiergart T."/>
            <person name="Pickel B."/>
            <person name="Atanasova L."/>
            <person name="Karlsson M."/>
            <person name="Huettel B."/>
            <person name="Barry K.W."/>
            <person name="Haridas S."/>
            <person name="Chen C."/>
            <person name="Bauer D."/>
            <person name="Andreopoulos W."/>
            <person name="Pangilinan J."/>
            <person name="LaButti K."/>
            <person name="Riley R."/>
            <person name="Lipzen A."/>
            <person name="Clum A."/>
            <person name="Drula E."/>
            <person name="Henrissat B."/>
            <person name="Kohler A."/>
            <person name="Grigoriev I.V."/>
            <person name="Martin F.M."/>
            <person name="Hacquard S."/>
        </authorList>
    </citation>
    <scope>NUCLEOTIDE SEQUENCE</scope>
    <source>
        <strain evidence="2">MPI-CAGE-AT-0016</strain>
    </source>
</reference>
<feature type="region of interest" description="Disordered" evidence="1">
    <location>
        <begin position="1"/>
        <end position="113"/>
    </location>
</feature>
<keyword evidence="3" id="KW-1185">Reference proteome</keyword>
<evidence type="ECO:0008006" key="4">
    <source>
        <dbReference type="Google" id="ProtNLM"/>
    </source>
</evidence>
<sequence length="254" mass="28279">MPSMLGLTTDPSPHGLNAKGSAQDKRQWETENANYGHELAVQAAGSMSGAMKAGRDKKEKKRRPKSKKKDEGEDKDDGEDDSTWKAPKKKGANRKKEADRFHLPEDKDLLNDEGGRKNTILARNQESAIEMETLIWRAMCDRPKSALKYIAKDAMISNWLVFGDTEPRTKDSEPSLEECIKECEPYMSYKMRQAQVVEIGLMAVAVVYQITLYGQAGEPAEDGTVKLEMDEATVSSTWRQGAGGDWELTSMTVG</sequence>
<evidence type="ECO:0000256" key="1">
    <source>
        <dbReference type="SAM" id="MobiDB-lite"/>
    </source>
</evidence>
<protein>
    <recommendedName>
        <fullName evidence="4">DUF4440 domain-containing protein</fullName>
    </recommendedName>
</protein>
<gene>
    <name evidence="2" type="ORF">B0T11DRAFT_332669</name>
</gene>
<name>A0A8K0T5Y0_9PEZI</name>
<dbReference type="EMBL" id="JAGPXD010000006">
    <property type="protein sequence ID" value="KAH7349616.1"/>
    <property type="molecule type" value="Genomic_DNA"/>
</dbReference>